<sequence length="266" mass="27070">MSPNIPFISGRLFARVAAPAIAALMLASCQTTAQDSAAQGDAIPTEAAGNTPTKPAPAKKATGVYTDPLVASAAGSSNRQVNPPVSSGDGSLAAYAPSQTPSDLGELTMQATSVNASRNSLFSPAPVVAEESLGAPPANTPADTEAMALAESGRGTSTSIVVPSELPTRQVNPMSKSLFSAELRQPRPAVIEEAALPAASSAEPPVYAAGELPVYDNPASAAQPVVENEQQAAQAAEATAVDAQPEQPKKRTWLTSLKAMIGQKKD</sequence>
<reference evidence="4" key="1">
    <citation type="submission" date="2018-07" db="EMBL/GenBank/DDBJ databases">
        <authorList>
            <person name="Peiro R."/>
            <person name="Begona"/>
            <person name="Cbmso G."/>
            <person name="Lopez M."/>
            <person name="Gonzalez S."/>
        </authorList>
    </citation>
    <scope>NUCLEOTIDE SEQUENCE [LARGE SCALE GENOMIC DNA]</scope>
</reference>
<feature type="compositionally biased region" description="Low complexity" evidence="1">
    <location>
        <begin position="221"/>
        <end position="244"/>
    </location>
</feature>
<gene>
    <name evidence="3" type="ORF">RHIZ70_3204</name>
</gene>
<evidence type="ECO:0000256" key="2">
    <source>
        <dbReference type="SAM" id="SignalP"/>
    </source>
</evidence>
<keyword evidence="4" id="KW-1185">Reference proteome</keyword>
<feature type="compositionally biased region" description="Polar residues" evidence="1">
    <location>
        <begin position="74"/>
        <end position="89"/>
    </location>
</feature>
<evidence type="ECO:0000313" key="3">
    <source>
        <dbReference type="EMBL" id="SSC67496.1"/>
    </source>
</evidence>
<proteinExistence type="predicted"/>
<feature type="chain" id="PRO_5017027981" evidence="2">
    <location>
        <begin position="34"/>
        <end position="266"/>
    </location>
</feature>
<dbReference type="Proteomes" id="UP000254764">
    <property type="component" value="Unassembled WGS sequence"/>
</dbReference>
<feature type="signal peptide" evidence="2">
    <location>
        <begin position="1"/>
        <end position="33"/>
    </location>
</feature>
<evidence type="ECO:0000313" key="4">
    <source>
        <dbReference type="Proteomes" id="UP000254764"/>
    </source>
</evidence>
<dbReference type="AlphaFoldDB" id="A0A376AI57"/>
<organism evidence="3 4">
    <name type="scientific">Ciceribacter selenitireducens ATCC BAA-1503</name>
    <dbReference type="NCBI Taxonomy" id="1336235"/>
    <lineage>
        <taxon>Bacteria</taxon>
        <taxon>Pseudomonadati</taxon>
        <taxon>Pseudomonadota</taxon>
        <taxon>Alphaproteobacteria</taxon>
        <taxon>Hyphomicrobiales</taxon>
        <taxon>Rhizobiaceae</taxon>
        <taxon>Ciceribacter</taxon>
    </lineage>
</organism>
<feature type="region of interest" description="Disordered" evidence="1">
    <location>
        <begin position="220"/>
        <end position="266"/>
    </location>
</feature>
<evidence type="ECO:0000256" key="1">
    <source>
        <dbReference type="SAM" id="MobiDB-lite"/>
    </source>
</evidence>
<accession>A0A376AI57</accession>
<dbReference type="OrthoDB" id="8404795at2"/>
<name>A0A376AI57_9HYPH</name>
<protein>
    <submittedName>
        <fullName evidence="3">Uncharacterized protein</fullName>
    </submittedName>
</protein>
<dbReference type="EMBL" id="UEYP01000004">
    <property type="protein sequence ID" value="SSC67496.1"/>
    <property type="molecule type" value="Genomic_DNA"/>
</dbReference>
<dbReference type="RefSeq" id="WP_115670152.1">
    <property type="nucleotide sequence ID" value="NZ_UEYP01000004.1"/>
</dbReference>
<feature type="region of interest" description="Disordered" evidence="1">
    <location>
        <begin position="34"/>
        <end position="104"/>
    </location>
</feature>
<feature type="compositionally biased region" description="Low complexity" evidence="1">
    <location>
        <begin position="51"/>
        <end position="62"/>
    </location>
</feature>
<keyword evidence="2" id="KW-0732">Signal</keyword>